<evidence type="ECO:0000259" key="9">
    <source>
        <dbReference type="PROSITE" id="PS51225"/>
    </source>
</evidence>
<dbReference type="Pfam" id="PF13432">
    <property type="entry name" value="TPR_16"/>
    <property type="match status" value="1"/>
</dbReference>
<evidence type="ECO:0000256" key="8">
    <source>
        <dbReference type="SAM" id="Phobius"/>
    </source>
</evidence>
<dbReference type="AlphaFoldDB" id="A0A0V1ASA6"/>
<protein>
    <submittedName>
        <fullName evidence="10">Bardet-Biedl syndrome 4 protein</fullName>
    </submittedName>
</protein>
<feature type="transmembrane region" description="Helical" evidence="8">
    <location>
        <begin position="509"/>
        <end position="530"/>
    </location>
</feature>
<feature type="transmembrane region" description="Helical" evidence="8">
    <location>
        <begin position="938"/>
        <end position="959"/>
    </location>
</feature>
<sequence>MTADRCNWLLHLKFVQKDWNGCDLLAKQIVQQAKESNDFVHYVKALVLRHQGKLNEAYQAFDSCMKKDRFNVDYMKQVGCSLLFAGQHGKAVSMFDEALKFQPDDWIMFHWKALCYYHLKDFLKAKENLKQVLSFAKHEDSLVLLGKILKEESSFEDAIQFYKKSIELSPENCDLLSTLGILYLKVENYRCAFDALGRALSFNPFHANAVFAAGAVMHHHEDYDVALSKYRICLKYCVENAQMWNNVGLALYGKKKYIAAISCLKRAHHLAPLEWKILYNLGLVSLEMKQLASAFLFLNASLKFNNKFPLLYVIIAVVLEQLEDFSTAKQAYEKAVKLDQDELLVPYNYATFLIRQNDITGAAQWASVFFSRLEARKNCKKETTTFENQSTRVACYFATLIKCANGHSFHCAYFDLYLVDLKRAFSTYALYALRILLCHTKPPIERCLFFSHIDCGSQNDLILSEMVNKLQLPQTMDTMATQKSGTTVVTELVDYELKPIRSLSLNSEYCCSAIALLRILEIIFGFVIVGCVTSGLGPGPIIRPLSGQHFVLIVASVFITVTFTFLVIFFLNLHKAILNSIPWRVMDICICILAVLCYFIAGSIEIWYAHVSWNYEEIGCSSKSNCGNFHITWAVAAVSGFAEIMQILFFIIFIHSTLFSHSRWPMQFFTSSAFYWHGRKDDRSFNNDESNHPFTDHLLVCWNMRKRKRIENVAQNDRNSGKLSNVKSRIFNHKNSGTCQKNSSDVSSYLSKDAEFDQARSSGGRRVVISNVRKHSNRTVTRNISDEANRLNAKNFVVASDGLENEQENVLLPQHPVFPDISMVQGELFFECTLFLYSVLVLFLQYLNLYKSLWWLPNSYTQHALKFHLIDLYVLSCVGLILGRRVIWCFLKRLTFITPDCNKRAAFWLLLVEWSLKIPATGAVLTSFSFSFIHVLAFYSRLTLTHLIYPCVFYILLFYNEIVQMFSQYDQPLFARLFNCLSDSGHADYKSLIHACSVVPSQIREEVDVFISDVYNRLKQCLFAAFTTAYYAVFIPCGFAPAYLYIDYVWVAEMSFIVFLTSGTLYLTYLFPIQLCDQLHRAAMHLGKWVYTKSYRFPQTNQKIWSETSLWPDGSMVRMNRHVYRGVGLSIAAQPDNDDHRRYHIMFGDPLRVINILCLASGFLILSQFLLLVHSTEWQHVLTLVLLMFANYVLLFKVFKDKIILGRIYYPSMTHTKLKLK</sequence>
<feature type="repeat" description="TPR" evidence="6">
    <location>
        <begin position="309"/>
        <end position="342"/>
    </location>
</feature>
<dbReference type="SMART" id="SM00028">
    <property type="entry name" value="TPR"/>
    <property type="match status" value="8"/>
</dbReference>
<dbReference type="eggNOG" id="KOG3828">
    <property type="taxonomic scope" value="Eukaryota"/>
</dbReference>
<feature type="transmembrane region" description="Helical" evidence="8">
    <location>
        <begin position="550"/>
        <end position="573"/>
    </location>
</feature>
<dbReference type="STRING" id="6334.A0A0V1ASA6"/>
<feature type="transmembrane region" description="Helical" evidence="8">
    <location>
        <begin position="630"/>
        <end position="654"/>
    </location>
</feature>
<feature type="transmembrane region" description="Helical" evidence="8">
    <location>
        <begin position="1178"/>
        <end position="1199"/>
    </location>
</feature>
<feature type="repeat" description="TPR" evidence="6">
    <location>
        <begin position="173"/>
        <end position="206"/>
    </location>
</feature>
<evidence type="ECO:0000313" key="10">
    <source>
        <dbReference type="EMBL" id="KRY27514.1"/>
    </source>
</evidence>
<dbReference type="Gene3D" id="1.25.40.10">
    <property type="entry name" value="Tetratricopeptide repeat domain"/>
    <property type="match status" value="3"/>
</dbReference>
<comment type="subcellular location">
    <subcellularLocation>
        <location evidence="1">Membrane</location>
        <topology evidence="1">Multi-pass membrane protein</topology>
    </subcellularLocation>
</comment>
<name>A0A0V1ASA6_TRISP</name>
<dbReference type="PANTHER" id="PTHR12995">
    <property type="entry name" value="FI21814P1"/>
    <property type="match status" value="1"/>
</dbReference>
<evidence type="ECO:0000256" key="2">
    <source>
        <dbReference type="ARBA" id="ARBA00010737"/>
    </source>
</evidence>
<organism evidence="10 11">
    <name type="scientific">Trichinella spiralis</name>
    <name type="common">Trichina worm</name>
    <dbReference type="NCBI Taxonomy" id="6334"/>
    <lineage>
        <taxon>Eukaryota</taxon>
        <taxon>Metazoa</taxon>
        <taxon>Ecdysozoa</taxon>
        <taxon>Nematoda</taxon>
        <taxon>Enoplea</taxon>
        <taxon>Dorylaimia</taxon>
        <taxon>Trichinellida</taxon>
        <taxon>Trichinellidae</taxon>
        <taxon>Trichinella</taxon>
    </lineage>
</organism>
<feature type="transmembrane region" description="Helical" evidence="8">
    <location>
        <begin position="585"/>
        <end position="610"/>
    </location>
</feature>
<dbReference type="OrthoDB" id="5862608at2759"/>
<feature type="transmembrane region" description="Helical" evidence="8">
    <location>
        <begin position="1151"/>
        <end position="1172"/>
    </location>
</feature>
<comment type="caution">
    <text evidence="10">The sequence shown here is derived from an EMBL/GenBank/DDBJ whole genome shotgun (WGS) entry which is preliminary data.</text>
</comment>
<dbReference type="PROSITE" id="PS51225">
    <property type="entry name" value="MARVEL"/>
    <property type="match status" value="1"/>
</dbReference>
<evidence type="ECO:0000256" key="7">
    <source>
        <dbReference type="PROSITE-ProRule" id="PRU00581"/>
    </source>
</evidence>
<dbReference type="GO" id="GO:0016020">
    <property type="term" value="C:membrane"/>
    <property type="evidence" value="ECO:0007669"/>
    <property type="project" value="UniProtKB-SubCell"/>
</dbReference>
<feature type="repeat" description="TPR" evidence="6">
    <location>
        <begin position="139"/>
        <end position="172"/>
    </location>
</feature>
<proteinExistence type="inferred from homology"/>
<feature type="transmembrane region" description="Helical" evidence="8">
    <location>
        <begin position="1021"/>
        <end position="1044"/>
    </location>
</feature>
<feature type="transmembrane region" description="Helical" evidence="8">
    <location>
        <begin position="1050"/>
        <end position="1071"/>
    </location>
</feature>
<evidence type="ECO:0000256" key="5">
    <source>
        <dbReference type="ARBA" id="ARBA00023136"/>
    </source>
</evidence>
<feature type="repeat" description="TPR" evidence="6">
    <location>
        <begin position="72"/>
        <end position="105"/>
    </location>
</feature>
<feature type="transmembrane region" description="Helical" evidence="8">
    <location>
        <begin position="907"/>
        <end position="932"/>
    </location>
</feature>
<dbReference type="Pfam" id="PF10271">
    <property type="entry name" value="Tmp39"/>
    <property type="match status" value="1"/>
</dbReference>
<evidence type="ECO:0000256" key="6">
    <source>
        <dbReference type="PROSITE-ProRule" id="PRU00339"/>
    </source>
</evidence>
<dbReference type="InterPro" id="IPR011990">
    <property type="entry name" value="TPR-like_helical_dom_sf"/>
</dbReference>
<dbReference type="InParanoid" id="A0A0V1ASA6"/>
<dbReference type="PROSITE" id="PS50005">
    <property type="entry name" value="TPR"/>
    <property type="match status" value="4"/>
</dbReference>
<feature type="transmembrane region" description="Helical" evidence="8">
    <location>
        <begin position="828"/>
        <end position="847"/>
    </location>
</feature>
<evidence type="ECO:0000256" key="3">
    <source>
        <dbReference type="ARBA" id="ARBA00022692"/>
    </source>
</evidence>
<keyword evidence="4 8" id="KW-1133">Transmembrane helix</keyword>
<evidence type="ECO:0000256" key="4">
    <source>
        <dbReference type="ARBA" id="ARBA00022989"/>
    </source>
</evidence>
<feature type="domain" description="MARVEL" evidence="9">
    <location>
        <begin position="509"/>
        <end position="659"/>
    </location>
</feature>
<keyword evidence="5 7" id="KW-0472">Membrane</keyword>
<keyword evidence="3 7" id="KW-0812">Transmembrane</keyword>
<dbReference type="EMBL" id="JYDH01000250">
    <property type="protein sequence ID" value="KRY27514.1"/>
    <property type="molecule type" value="Genomic_DNA"/>
</dbReference>
<comment type="similarity">
    <text evidence="2">Belongs to the TMEM39 family.</text>
</comment>
<dbReference type="PROSITE" id="PS50293">
    <property type="entry name" value="TPR_REGION"/>
    <property type="match status" value="1"/>
</dbReference>
<dbReference type="InterPro" id="IPR019397">
    <property type="entry name" value="Uncharacterised_TMEM39"/>
</dbReference>
<feature type="transmembrane region" description="Helical" evidence="8">
    <location>
        <begin position="867"/>
        <end position="887"/>
    </location>
</feature>
<keyword evidence="11" id="KW-1185">Reference proteome</keyword>
<evidence type="ECO:0000256" key="1">
    <source>
        <dbReference type="ARBA" id="ARBA00004141"/>
    </source>
</evidence>
<dbReference type="PANTHER" id="PTHR12995:SF4">
    <property type="entry name" value="FI21814P1"/>
    <property type="match status" value="1"/>
</dbReference>
<keyword evidence="6" id="KW-0802">TPR repeat</keyword>
<accession>A0A0V1ASA6</accession>
<dbReference type="Proteomes" id="UP000054776">
    <property type="component" value="Unassembled WGS sequence"/>
</dbReference>
<dbReference type="InterPro" id="IPR019734">
    <property type="entry name" value="TPR_rpt"/>
</dbReference>
<dbReference type="Pfam" id="PF13181">
    <property type="entry name" value="TPR_8"/>
    <property type="match status" value="2"/>
</dbReference>
<evidence type="ECO:0000313" key="11">
    <source>
        <dbReference type="Proteomes" id="UP000054776"/>
    </source>
</evidence>
<gene>
    <name evidence="10" type="primary">BBS4</name>
    <name evidence="10" type="ORF">T01_4617</name>
</gene>
<dbReference type="InterPro" id="IPR008253">
    <property type="entry name" value="Marvel"/>
</dbReference>
<reference evidence="10 11" key="1">
    <citation type="submission" date="2015-01" db="EMBL/GenBank/DDBJ databases">
        <title>Evolution of Trichinella species and genotypes.</title>
        <authorList>
            <person name="Korhonen P.K."/>
            <person name="Edoardo P."/>
            <person name="Giuseppe L.R."/>
            <person name="Gasser R.B."/>
        </authorList>
    </citation>
    <scope>NUCLEOTIDE SEQUENCE [LARGE SCALE GENOMIC DNA]</scope>
    <source>
        <strain evidence="10">ISS3</strain>
    </source>
</reference>
<dbReference type="SUPFAM" id="SSF48452">
    <property type="entry name" value="TPR-like"/>
    <property type="match status" value="2"/>
</dbReference>